<dbReference type="GO" id="GO:0016987">
    <property type="term" value="F:sigma factor activity"/>
    <property type="evidence" value="ECO:0007669"/>
    <property type="project" value="UniProtKB-KW"/>
</dbReference>
<dbReference type="NCBIfam" id="TIGR02937">
    <property type="entry name" value="sigma70-ECF"/>
    <property type="match status" value="1"/>
</dbReference>
<dbReference type="SUPFAM" id="SSF88946">
    <property type="entry name" value="Sigma2 domain of RNA polymerase sigma factors"/>
    <property type="match status" value="1"/>
</dbReference>
<keyword evidence="9" id="KW-1185">Reference proteome</keyword>
<protein>
    <submittedName>
        <fullName evidence="8">ECF RNA polymerase sigma factor SigE</fullName>
    </submittedName>
</protein>
<keyword evidence="5" id="KW-0804">Transcription</keyword>
<dbReference type="InterPro" id="IPR007627">
    <property type="entry name" value="RNA_pol_sigma70_r2"/>
</dbReference>
<evidence type="ECO:0000259" key="6">
    <source>
        <dbReference type="Pfam" id="PF04542"/>
    </source>
</evidence>
<feature type="domain" description="RNA polymerase sigma-70 region 4" evidence="7">
    <location>
        <begin position="108"/>
        <end position="155"/>
    </location>
</feature>
<proteinExistence type="inferred from homology"/>
<sequence length="1045" mass="112268">MNHRNEELLKQQDEWLRRMARHLVGKASAAEDLAQDTWVAGIEAGAARVTLRPWLFRVLSNKASGARSGQRRADDALRMVQREARLEASAPDEAVADLELRERVLRELQALDEPLRTAIHQVYFLGLSTREAGAALGVSHSTVAQRTQKGLDALRVRLDRAYGGERKLWTMILAPAIARGSGGAAAAGASVVRNQAGRALGTMKIAGGAALLAGAGWLASRALLEPVATPVSLGSVTAVAPDPSPVAPRGPAELAALGSRVEPALRSAVSAPDSATQNATITARFLLPGGEPAAGARWSLSGMGASEERVRQFGLPDDWETLRGQLDGDGNLVLTFDPPQAMQFFLTVWDEGVVPEGVVPEGVVAESWRWGHVRPEERKEIGTVRFLEACELRGFVVDENDQPIVGRAAWIRAEEAVPVEGGGREPRCQRVQLDPATGSFVLDAVPAGKMLVSASGALRTRAPEPVEVELGSGNEMLLSIDSSSYGGGRIEARVCHSAFSFREDPVPLECVWLEAPDGLHIAATEYRARSRSYVFECAPDGPLSLVAEHPAIEPVRVENVDSVPMLSFSLIGSSGLLWSVTGPDGESVDQYSIEMTRHDSKFLAPVRALHPGESSLPDGLLEGLWPGTYGFTVRSPLGSATIEVQDLGAGERRPVAVALAPTLRVTGRLIRPSGQAVAGETVRLVMPAEENDSHQSLVVQSPVAVAVHPTHRRCIERLLSDDAGRFEFTVDAPGRYLVVGGDEMRPMAWSEFLDLEAGAVHDPVTLTLAEPSGIMGSFEPPAHLPRSGWMIQLEREGSGAVGGSRNKPAVDDEGRFHIPSLSGGTYRLYATLRAESSWLGEEMRPHGAYSLGSVEVRAGEMTEAVDLRILAPVPAQVGVTLQPSGELEGSVQVMFRPLGREGAWMSTGTKGTVSAIEPAILEPGAYAVSFQGKGWRAFDPRELLIPENEAVTITVPLDVSEHRVQLFRGGEPLRRARVTLTSPANESHRRFASNAYDVDEDGWLEARLSSGTWKLFLLEEGDTGPPAPAVDFVWPPASDTLDYRN</sequence>
<dbReference type="InterPro" id="IPR014284">
    <property type="entry name" value="RNA_pol_sigma-70_dom"/>
</dbReference>
<dbReference type="EMBL" id="CP036434">
    <property type="protein sequence ID" value="QDV08159.1"/>
    <property type="molecule type" value="Genomic_DNA"/>
</dbReference>
<feature type="domain" description="RNA polymerase sigma-70 region 2" evidence="6">
    <location>
        <begin position="14"/>
        <end position="71"/>
    </location>
</feature>
<accession>A0A518EVP2</accession>
<dbReference type="Gene3D" id="1.10.10.10">
    <property type="entry name" value="Winged helix-like DNA-binding domain superfamily/Winged helix DNA-binding domain"/>
    <property type="match status" value="1"/>
</dbReference>
<dbReference type="RefSeq" id="WP_145200336.1">
    <property type="nucleotide sequence ID" value="NZ_CP036434.1"/>
</dbReference>
<name>A0A518EVP2_9BACT</name>
<evidence type="ECO:0000259" key="7">
    <source>
        <dbReference type="Pfam" id="PF04545"/>
    </source>
</evidence>
<dbReference type="PANTHER" id="PTHR43133:SF8">
    <property type="entry name" value="RNA POLYMERASE SIGMA FACTOR HI_1459-RELATED"/>
    <property type="match status" value="1"/>
</dbReference>
<dbReference type="InterPro" id="IPR036388">
    <property type="entry name" value="WH-like_DNA-bd_sf"/>
</dbReference>
<dbReference type="Pfam" id="PF04545">
    <property type="entry name" value="Sigma70_r4"/>
    <property type="match status" value="1"/>
</dbReference>
<comment type="similarity">
    <text evidence="1">Belongs to the sigma-70 factor family. ECF subfamily.</text>
</comment>
<keyword evidence="4" id="KW-0238">DNA-binding</keyword>
<dbReference type="InterPro" id="IPR039425">
    <property type="entry name" value="RNA_pol_sigma-70-like"/>
</dbReference>
<dbReference type="SUPFAM" id="SSF88659">
    <property type="entry name" value="Sigma3 and sigma4 domains of RNA polymerase sigma factors"/>
    <property type="match status" value="1"/>
</dbReference>
<dbReference type="GO" id="GO:0006352">
    <property type="term" value="P:DNA-templated transcription initiation"/>
    <property type="evidence" value="ECO:0007669"/>
    <property type="project" value="InterPro"/>
</dbReference>
<dbReference type="GO" id="GO:0003677">
    <property type="term" value="F:DNA binding"/>
    <property type="evidence" value="ECO:0007669"/>
    <property type="project" value="UniProtKB-KW"/>
</dbReference>
<keyword evidence="2" id="KW-0805">Transcription regulation</keyword>
<evidence type="ECO:0000256" key="4">
    <source>
        <dbReference type="ARBA" id="ARBA00023125"/>
    </source>
</evidence>
<organism evidence="8 9">
    <name type="scientific">Saltatorellus ferox</name>
    <dbReference type="NCBI Taxonomy" id="2528018"/>
    <lineage>
        <taxon>Bacteria</taxon>
        <taxon>Pseudomonadati</taxon>
        <taxon>Planctomycetota</taxon>
        <taxon>Planctomycetia</taxon>
        <taxon>Planctomycetia incertae sedis</taxon>
        <taxon>Saltatorellus</taxon>
    </lineage>
</organism>
<gene>
    <name evidence="8" type="primary">sigE_8</name>
    <name evidence="8" type="ORF">Poly30_36950</name>
</gene>
<dbReference type="OrthoDB" id="255903at2"/>
<evidence type="ECO:0000256" key="5">
    <source>
        <dbReference type="ARBA" id="ARBA00023163"/>
    </source>
</evidence>
<dbReference type="AlphaFoldDB" id="A0A518EVP2"/>
<reference evidence="8 9" key="1">
    <citation type="submission" date="2019-02" db="EMBL/GenBank/DDBJ databases">
        <title>Deep-cultivation of Planctomycetes and their phenomic and genomic characterization uncovers novel biology.</title>
        <authorList>
            <person name="Wiegand S."/>
            <person name="Jogler M."/>
            <person name="Boedeker C."/>
            <person name="Pinto D."/>
            <person name="Vollmers J."/>
            <person name="Rivas-Marin E."/>
            <person name="Kohn T."/>
            <person name="Peeters S.H."/>
            <person name="Heuer A."/>
            <person name="Rast P."/>
            <person name="Oberbeckmann S."/>
            <person name="Bunk B."/>
            <person name="Jeske O."/>
            <person name="Meyerdierks A."/>
            <person name="Storesund J.E."/>
            <person name="Kallscheuer N."/>
            <person name="Luecker S."/>
            <person name="Lage O.M."/>
            <person name="Pohl T."/>
            <person name="Merkel B.J."/>
            <person name="Hornburger P."/>
            <person name="Mueller R.-W."/>
            <person name="Bruemmer F."/>
            <person name="Labrenz M."/>
            <person name="Spormann A.M."/>
            <person name="Op den Camp H."/>
            <person name="Overmann J."/>
            <person name="Amann R."/>
            <person name="Jetten M.S.M."/>
            <person name="Mascher T."/>
            <person name="Medema M.H."/>
            <person name="Devos D.P."/>
            <person name="Kaster A.-K."/>
            <person name="Ovreas L."/>
            <person name="Rohde M."/>
            <person name="Galperin M.Y."/>
            <person name="Jogler C."/>
        </authorList>
    </citation>
    <scope>NUCLEOTIDE SEQUENCE [LARGE SCALE GENOMIC DNA]</scope>
    <source>
        <strain evidence="8 9">Poly30</strain>
    </source>
</reference>
<dbReference type="InterPro" id="IPR013324">
    <property type="entry name" value="RNA_pol_sigma_r3/r4-like"/>
</dbReference>
<evidence type="ECO:0000256" key="2">
    <source>
        <dbReference type="ARBA" id="ARBA00023015"/>
    </source>
</evidence>
<dbReference type="InterPro" id="IPR007630">
    <property type="entry name" value="RNA_pol_sigma70_r4"/>
</dbReference>
<dbReference type="Pfam" id="PF04542">
    <property type="entry name" value="Sigma70_r2"/>
    <property type="match status" value="1"/>
</dbReference>
<evidence type="ECO:0000256" key="1">
    <source>
        <dbReference type="ARBA" id="ARBA00010641"/>
    </source>
</evidence>
<evidence type="ECO:0000313" key="9">
    <source>
        <dbReference type="Proteomes" id="UP000320390"/>
    </source>
</evidence>
<keyword evidence="3" id="KW-0731">Sigma factor</keyword>
<dbReference type="CDD" id="cd06171">
    <property type="entry name" value="Sigma70_r4"/>
    <property type="match status" value="1"/>
</dbReference>
<dbReference type="Proteomes" id="UP000320390">
    <property type="component" value="Chromosome"/>
</dbReference>
<evidence type="ECO:0000313" key="8">
    <source>
        <dbReference type="EMBL" id="QDV08159.1"/>
    </source>
</evidence>
<dbReference type="Gene3D" id="1.10.1740.10">
    <property type="match status" value="1"/>
</dbReference>
<dbReference type="PANTHER" id="PTHR43133">
    <property type="entry name" value="RNA POLYMERASE ECF-TYPE SIGMA FACTO"/>
    <property type="match status" value="1"/>
</dbReference>
<dbReference type="InterPro" id="IPR013325">
    <property type="entry name" value="RNA_pol_sigma_r2"/>
</dbReference>
<evidence type="ECO:0000256" key="3">
    <source>
        <dbReference type="ARBA" id="ARBA00023082"/>
    </source>
</evidence>